<dbReference type="EMBL" id="BTGU01000044">
    <property type="protein sequence ID" value="GMN52931.1"/>
    <property type="molecule type" value="Genomic_DNA"/>
</dbReference>
<evidence type="ECO:0000313" key="1">
    <source>
        <dbReference type="EMBL" id="GMN52931.1"/>
    </source>
</evidence>
<comment type="caution">
    <text evidence="1">The sequence shown here is derived from an EMBL/GenBank/DDBJ whole genome shotgun (WGS) entry which is preliminary data.</text>
</comment>
<accession>A0AA88DE71</accession>
<dbReference type="Proteomes" id="UP001187192">
    <property type="component" value="Unassembled WGS sequence"/>
</dbReference>
<evidence type="ECO:0000313" key="2">
    <source>
        <dbReference type="Proteomes" id="UP001187192"/>
    </source>
</evidence>
<protein>
    <submittedName>
        <fullName evidence="1">Uncharacterized protein</fullName>
    </submittedName>
</protein>
<keyword evidence="2" id="KW-1185">Reference proteome</keyword>
<reference evidence="1" key="1">
    <citation type="submission" date="2023-07" db="EMBL/GenBank/DDBJ databases">
        <title>draft genome sequence of fig (Ficus carica).</title>
        <authorList>
            <person name="Takahashi T."/>
            <person name="Nishimura K."/>
        </authorList>
    </citation>
    <scope>NUCLEOTIDE SEQUENCE</scope>
</reference>
<proteinExistence type="predicted"/>
<organism evidence="1 2">
    <name type="scientific">Ficus carica</name>
    <name type="common">Common fig</name>
    <dbReference type="NCBI Taxonomy" id="3494"/>
    <lineage>
        <taxon>Eukaryota</taxon>
        <taxon>Viridiplantae</taxon>
        <taxon>Streptophyta</taxon>
        <taxon>Embryophyta</taxon>
        <taxon>Tracheophyta</taxon>
        <taxon>Spermatophyta</taxon>
        <taxon>Magnoliopsida</taxon>
        <taxon>eudicotyledons</taxon>
        <taxon>Gunneridae</taxon>
        <taxon>Pentapetalae</taxon>
        <taxon>rosids</taxon>
        <taxon>fabids</taxon>
        <taxon>Rosales</taxon>
        <taxon>Moraceae</taxon>
        <taxon>Ficeae</taxon>
        <taxon>Ficus</taxon>
    </lineage>
</organism>
<dbReference type="AlphaFoldDB" id="A0AA88DE71"/>
<name>A0AA88DE71_FICCA</name>
<sequence>MDDLLMEVVAVAVAVVVVVVDEFAIGTGFSTCGLQLSDVGCASGPIDLLICGIMGDLNIIGFPLSELGICFSS</sequence>
<gene>
    <name evidence="1" type="ORF">TIFTF001_022078</name>
</gene>